<dbReference type="AlphaFoldDB" id="A0A383APB2"/>
<reference evidence="2" key="1">
    <citation type="submission" date="2018-05" db="EMBL/GenBank/DDBJ databases">
        <authorList>
            <person name="Lanie J.A."/>
            <person name="Ng W.-L."/>
            <person name="Kazmierczak K.M."/>
            <person name="Andrzejewski T.M."/>
            <person name="Davidsen T.M."/>
            <person name="Wayne K.J."/>
            <person name="Tettelin H."/>
            <person name="Glass J.I."/>
            <person name="Rusch D."/>
            <person name="Podicherti R."/>
            <person name="Tsui H.-C.T."/>
            <person name="Winkler M.E."/>
        </authorList>
    </citation>
    <scope>NUCLEOTIDE SEQUENCE</scope>
</reference>
<keyword evidence="1" id="KW-0812">Transmembrane</keyword>
<proteinExistence type="predicted"/>
<feature type="transmembrane region" description="Helical" evidence="1">
    <location>
        <begin position="12"/>
        <end position="34"/>
    </location>
</feature>
<organism evidence="2">
    <name type="scientific">marine metagenome</name>
    <dbReference type="NCBI Taxonomy" id="408172"/>
    <lineage>
        <taxon>unclassified sequences</taxon>
        <taxon>metagenomes</taxon>
        <taxon>ecological metagenomes</taxon>
    </lineage>
</organism>
<name>A0A383APB2_9ZZZZ</name>
<keyword evidence="1" id="KW-1133">Transmembrane helix</keyword>
<keyword evidence="1" id="KW-0472">Membrane</keyword>
<evidence type="ECO:0000313" key="2">
    <source>
        <dbReference type="EMBL" id="SVE09379.1"/>
    </source>
</evidence>
<dbReference type="EMBL" id="UINC01193658">
    <property type="protein sequence ID" value="SVE09379.1"/>
    <property type="molecule type" value="Genomic_DNA"/>
</dbReference>
<protein>
    <submittedName>
        <fullName evidence="2">Uncharacterized protein</fullName>
    </submittedName>
</protein>
<sequence length="37" mass="4115">MNNKYTESFGLNIHPTVFGSSVLIIISITIYTLLNLS</sequence>
<evidence type="ECO:0000256" key="1">
    <source>
        <dbReference type="SAM" id="Phobius"/>
    </source>
</evidence>
<gene>
    <name evidence="2" type="ORF">METZ01_LOCUS462233</name>
</gene>
<accession>A0A383APB2</accession>